<feature type="domain" description="GS catalytic" evidence="9">
    <location>
        <begin position="1"/>
        <end position="215"/>
    </location>
</feature>
<dbReference type="Gene3D" id="3.30.590.10">
    <property type="entry name" value="Glutamine synthetase/guanido kinase, catalytic domain"/>
    <property type="match status" value="1"/>
</dbReference>
<dbReference type="VEuPathDB" id="VectorBase:HLOH_052186"/>
<evidence type="ECO:0000256" key="8">
    <source>
        <dbReference type="PROSITE-ProRule" id="PRU01331"/>
    </source>
</evidence>
<evidence type="ECO:0000256" key="3">
    <source>
        <dbReference type="ARBA" id="ARBA00012937"/>
    </source>
</evidence>
<evidence type="ECO:0000256" key="1">
    <source>
        <dbReference type="ARBA" id="ARBA00004496"/>
    </source>
</evidence>
<keyword evidence="7" id="KW-0067">ATP-binding</keyword>
<dbReference type="OrthoDB" id="1936100at2759"/>
<dbReference type="OMA" id="GAHETET"/>
<dbReference type="GO" id="GO:0005524">
    <property type="term" value="F:ATP binding"/>
    <property type="evidence" value="ECO:0007669"/>
    <property type="project" value="UniProtKB-KW"/>
</dbReference>
<dbReference type="EMBL" id="JABSTR010001132">
    <property type="protein sequence ID" value="KAH9383491.1"/>
    <property type="molecule type" value="Genomic_DNA"/>
</dbReference>
<dbReference type="SUPFAM" id="SSF55931">
    <property type="entry name" value="Glutamine synthetase/guanido kinase"/>
    <property type="match status" value="1"/>
</dbReference>
<dbReference type="InterPro" id="IPR014746">
    <property type="entry name" value="Gln_synth/guanido_kin_cat_dom"/>
</dbReference>
<dbReference type="FunFam" id="3.30.590.10:FF:000011">
    <property type="entry name" value="Glutamine synthetase"/>
    <property type="match status" value="1"/>
</dbReference>
<accession>A0A9J6H758</accession>
<keyword evidence="6" id="KW-0547">Nucleotide-binding</keyword>
<keyword evidence="11" id="KW-1185">Reference proteome</keyword>
<dbReference type="GO" id="GO:0004356">
    <property type="term" value="F:glutamine synthetase activity"/>
    <property type="evidence" value="ECO:0007669"/>
    <property type="project" value="UniProtKB-EC"/>
</dbReference>
<reference evidence="10 11" key="1">
    <citation type="journal article" date="2020" name="Cell">
        <title>Large-Scale Comparative Analyses of Tick Genomes Elucidate Their Genetic Diversity and Vector Capacities.</title>
        <authorList>
            <consortium name="Tick Genome and Microbiome Consortium (TIGMIC)"/>
            <person name="Jia N."/>
            <person name="Wang J."/>
            <person name="Shi W."/>
            <person name="Du L."/>
            <person name="Sun Y."/>
            <person name="Zhan W."/>
            <person name="Jiang J.F."/>
            <person name="Wang Q."/>
            <person name="Zhang B."/>
            <person name="Ji P."/>
            <person name="Bell-Sakyi L."/>
            <person name="Cui X.M."/>
            <person name="Yuan T.T."/>
            <person name="Jiang B.G."/>
            <person name="Yang W.F."/>
            <person name="Lam T.T."/>
            <person name="Chang Q.C."/>
            <person name="Ding S.J."/>
            <person name="Wang X.J."/>
            <person name="Zhu J.G."/>
            <person name="Ruan X.D."/>
            <person name="Zhao L."/>
            <person name="Wei J.T."/>
            <person name="Ye R.Z."/>
            <person name="Que T.C."/>
            <person name="Du C.H."/>
            <person name="Zhou Y.H."/>
            <person name="Cheng J.X."/>
            <person name="Dai P.F."/>
            <person name="Guo W.B."/>
            <person name="Han X.H."/>
            <person name="Huang E.J."/>
            <person name="Li L.F."/>
            <person name="Wei W."/>
            <person name="Gao Y.C."/>
            <person name="Liu J.Z."/>
            <person name="Shao H.Z."/>
            <person name="Wang X."/>
            <person name="Wang C.C."/>
            <person name="Yang T.C."/>
            <person name="Huo Q.B."/>
            <person name="Li W."/>
            <person name="Chen H.Y."/>
            <person name="Chen S.E."/>
            <person name="Zhou L.G."/>
            <person name="Ni X.B."/>
            <person name="Tian J.H."/>
            <person name="Sheng Y."/>
            <person name="Liu T."/>
            <person name="Pan Y.S."/>
            <person name="Xia L.Y."/>
            <person name="Li J."/>
            <person name="Zhao F."/>
            <person name="Cao W.C."/>
        </authorList>
    </citation>
    <scope>NUCLEOTIDE SEQUENCE [LARGE SCALE GENOMIC DNA]</scope>
    <source>
        <strain evidence="10">HaeL-2018</strain>
    </source>
</reference>
<evidence type="ECO:0000256" key="7">
    <source>
        <dbReference type="ARBA" id="ARBA00022840"/>
    </source>
</evidence>
<sequence>MPQKRHNFRNRPQVTYYYAVGAGNMAGRQIADAHLKACAYAGIKLYGSNSEAVLSQVGPLPGVQAGDHLWMSRYILLRVAEDFDLVVSFQPRPFLSADHPGNSGHINFSTKASREDGGINWIKKALRRLEATQDKHLKAYDPSEDRSNEGRLNGALLATPTRDFVADFCSRSTSVRIPRQTVCDGKGYLEDRRPGANVEPYRAMQALVETLCLDD</sequence>
<dbReference type="InterPro" id="IPR050292">
    <property type="entry name" value="Glutamine_Synthetase"/>
</dbReference>
<comment type="subcellular location">
    <subcellularLocation>
        <location evidence="1">Cytoplasm</location>
    </subcellularLocation>
</comment>
<dbReference type="PANTHER" id="PTHR20852:SF57">
    <property type="entry name" value="GLUTAMINE SYNTHETASE 2 CYTOPLASMIC"/>
    <property type="match status" value="1"/>
</dbReference>
<dbReference type="PROSITE" id="PS51987">
    <property type="entry name" value="GS_CATALYTIC"/>
    <property type="match status" value="1"/>
</dbReference>
<dbReference type="InterPro" id="IPR008146">
    <property type="entry name" value="Gln_synth_cat_dom"/>
</dbReference>
<dbReference type="AlphaFoldDB" id="A0A9J6H758"/>
<dbReference type="Proteomes" id="UP000821853">
    <property type="component" value="Unassembled WGS sequence"/>
</dbReference>
<comment type="similarity">
    <text evidence="2 8">Belongs to the glutamine synthetase family.</text>
</comment>
<name>A0A9J6H758_HAELO</name>
<gene>
    <name evidence="10" type="ORF">HPB48_025000</name>
</gene>
<dbReference type="GO" id="GO:0005737">
    <property type="term" value="C:cytoplasm"/>
    <property type="evidence" value="ECO:0007669"/>
    <property type="project" value="UniProtKB-SubCell"/>
</dbReference>
<evidence type="ECO:0000313" key="11">
    <source>
        <dbReference type="Proteomes" id="UP000821853"/>
    </source>
</evidence>
<evidence type="ECO:0000313" key="10">
    <source>
        <dbReference type="EMBL" id="KAH9383491.1"/>
    </source>
</evidence>
<dbReference type="PANTHER" id="PTHR20852">
    <property type="entry name" value="GLUTAMINE SYNTHETASE"/>
    <property type="match status" value="1"/>
</dbReference>
<evidence type="ECO:0000256" key="5">
    <source>
        <dbReference type="ARBA" id="ARBA00022598"/>
    </source>
</evidence>
<evidence type="ECO:0000259" key="9">
    <source>
        <dbReference type="PROSITE" id="PS51987"/>
    </source>
</evidence>
<keyword evidence="5" id="KW-0436">Ligase</keyword>
<dbReference type="EC" id="6.3.1.2" evidence="3"/>
<keyword evidence="4" id="KW-0963">Cytoplasm</keyword>
<organism evidence="10 11">
    <name type="scientific">Haemaphysalis longicornis</name>
    <name type="common">Bush tick</name>
    <dbReference type="NCBI Taxonomy" id="44386"/>
    <lineage>
        <taxon>Eukaryota</taxon>
        <taxon>Metazoa</taxon>
        <taxon>Ecdysozoa</taxon>
        <taxon>Arthropoda</taxon>
        <taxon>Chelicerata</taxon>
        <taxon>Arachnida</taxon>
        <taxon>Acari</taxon>
        <taxon>Parasitiformes</taxon>
        <taxon>Ixodida</taxon>
        <taxon>Ixodoidea</taxon>
        <taxon>Ixodidae</taxon>
        <taxon>Haemaphysalinae</taxon>
        <taxon>Haemaphysalis</taxon>
    </lineage>
</organism>
<comment type="caution">
    <text evidence="10">The sequence shown here is derived from an EMBL/GenBank/DDBJ whole genome shotgun (WGS) entry which is preliminary data.</text>
</comment>
<evidence type="ECO:0000256" key="4">
    <source>
        <dbReference type="ARBA" id="ARBA00022490"/>
    </source>
</evidence>
<dbReference type="GO" id="GO:0006542">
    <property type="term" value="P:glutamine biosynthetic process"/>
    <property type="evidence" value="ECO:0007669"/>
    <property type="project" value="TreeGrafter"/>
</dbReference>
<protein>
    <recommendedName>
        <fullName evidence="3">glutamine synthetase</fullName>
        <ecNumber evidence="3">6.3.1.2</ecNumber>
    </recommendedName>
</protein>
<proteinExistence type="inferred from homology"/>
<dbReference type="SMART" id="SM01230">
    <property type="entry name" value="Gln-synt_C"/>
    <property type="match status" value="1"/>
</dbReference>
<evidence type="ECO:0000256" key="2">
    <source>
        <dbReference type="ARBA" id="ARBA00009897"/>
    </source>
</evidence>
<evidence type="ECO:0000256" key="6">
    <source>
        <dbReference type="ARBA" id="ARBA00022741"/>
    </source>
</evidence>